<feature type="transmembrane region" description="Helical" evidence="1">
    <location>
        <begin position="114"/>
        <end position="135"/>
    </location>
</feature>
<dbReference type="InterPro" id="IPR021359">
    <property type="entry name" value="DUF2812"/>
</dbReference>
<sequence>MSTSTTIKKFFTDFDAEEAWLNQMSAQGKELVNYRGGTYTFTTSEPHMWQYAIEILGTTSKEGRDYLSFLEDMGIETVSTYAGRAYLRKKDDGTPFVLHSDLKSRIAQAQKANFWPPIIITQLFIVLALCVNGVFQQVSPVAFGILAGIGIAFIIAAAIEFFVFAKPYRKRIRQLKQELAIKE</sequence>
<gene>
    <name evidence="2" type="ORF">IV60_GL001189</name>
</gene>
<dbReference type="GeneID" id="84905071"/>
<keyword evidence="1" id="KW-1133">Transmembrane helix</keyword>
<name>A0ABR5PZX0_9ACTN</name>
<evidence type="ECO:0008006" key="4">
    <source>
        <dbReference type="Google" id="ProtNLM"/>
    </source>
</evidence>
<protein>
    <recommendedName>
        <fullName evidence="4">DUF2812 domain-containing protein</fullName>
    </recommendedName>
</protein>
<feature type="transmembrane region" description="Helical" evidence="1">
    <location>
        <begin position="141"/>
        <end position="165"/>
    </location>
</feature>
<evidence type="ECO:0000313" key="3">
    <source>
        <dbReference type="Proteomes" id="UP000051927"/>
    </source>
</evidence>
<dbReference type="Pfam" id="PF11193">
    <property type="entry name" value="DUF2812"/>
    <property type="match status" value="1"/>
</dbReference>
<dbReference type="EMBL" id="JQCP01000003">
    <property type="protein sequence ID" value="KRO01941.1"/>
    <property type="molecule type" value="Genomic_DNA"/>
</dbReference>
<reference evidence="2 3" key="1">
    <citation type="journal article" date="2015" name="Genome Announc.">
        <title>Expanding the biotechnology potential of lactobacilli through comparative genomics of 213 strains and associated genera.</title>
        <authorList>
            <person name="Sun Z."/>
            <person name="Harris H.M."/>
            <person name="McCann A."/>
            <person name="Guo C."/>
            <person name="Argimon S."/>
            <person name="Zhang W."/>
            <person name="Yang X."/>
            <person name="Jeffery I.B."/>
            <person name="Cooney J.C."/>
            <person name="Kagawa T.F."/>
            <person name="Liu W."/>
            <person name="Song Y."/>
            <person name="Salvetti E."/>
            <person name="Wrobel A."/>
            <person name="Rasinkangas P."/>
            <person name="Parkhill J."/>
            <person name="Rea M.C."/>
            <person name="O'Sullivan O."/>
            <person name="Ritari J."/>
            <person name="Douillard F.P."/>
            <person name="Paul Ross R."/>
            <person name="Yang R."/>
            <person name="Briner A.E."/>
            <person name="Felis G.E."/>
            <person name="de Vos W.M."/>
            <person name="Barrangou R."/>
            <person name="Klaenhammer T.R."/>
            <person name="Caufield P.W."/>
            <person name="Cui Y."/>
            <person name="Zhang H."/>
            <person name="O'Toole P.W."/>
        </authorList>
    </citation>
    <scope>NUCLEOTIDE SEQUENCE [LARGE SCALE GENOMIC DNA]</scope>
    <source>
        <strain evidence="2 3">DSM 7090</strain>
    </source>
</reference>
<evidence type="ECO:0000256" key="1">
    <source>
        <dbReference type="SAM" id="Phobius"/>
    </source>
</evidence>
<accession>A0ABR5PZX0</accession>
<dbReference type="RefSeq" id="WP_003150416.1">
    <property type="nucleotide sequence ID" value="NZ_JQCP01000003.1"/>
</dbReference>
<organism evidence="2 3">
    <name type="scientific">Lancefieldella rimae</name>
    <dbReference type="NCBI Taxonomy" id="1383"/>
    <lineage>
        <taxon>Bacteria</taxon>
        <taxon>Bacillati</taxon>
        <taxon>Actinomycetota</taxon>
        <taxon>Coriobacteriia</taxon>
        <taxon>Coriobacteriales</taxon>
        <taxon>Atopobiaceae</taxon>
        <taxon>Lancefieldella</taxon>
    </lineage>
</organism>
<evidence type="ECO:0000313" key="2">
    <source>
        <dbReference type="EMBL" id="KRO01941.1"/>
    </source>
</evidence>
<comment type="caution">
    <text evidence="2">The sequence shown here is derived from an EMBL/GenBank/DDBJ whole genome shotgun (WGS) entry which is preliminary data.</text>
</comment>
<keyword evidence="1" id="KW-0472">Membrane</keyword>
<keyword evidence="1" id="KW-0812">Transmembrane</keyword>
<keyword evidence="3" id="KW-1185">Reference proteome</keyword>
<proteinExistence type="predicted"/>
<dbReference type="Proteomes" id="UP000051927">
    <property type="component" value="Unassembled WGS sequence"/>
</dbReference>